<dbReference type="HOGENOM" id="CLU_016755_0_2_2"/>
<evidence type="ECO:0000313" key="5">
    <source>
        <dbReference type="Proteomes" id="UP000007490"/>
    </source>
</evidence>
<dbReference type="SUPFAM" id="SSF51905">
    <property type="entry name" value="FAD/NAD(P)-binding domain"/>
    <property type="match status" value="1"/>
</dbReference>
<sequence>MKLVVVGGGSAGRTASIEASELGADVTLIETDKIGGKCLNQGCMVVCALNDVVKTVQANHKFEKLGIIDSNPKINFRKVSEGIINTTTKIRGVLTHETKKAGVNIVMGTAKIQEGYVTVNETDYPYDKLIIATGSNPFIPDTKGKEYAKTYKEMLNYTEVPEELIIVGSGTIATEIAGIFSGLGSKVHILCRGIFLKEVDEDIKKYIADILLNDVEIHEHVDVEEIHEDGVTTSEGKLNGEVFLAVGMIPNSQAVNELVDTGKRGEIIVNKRMETSHENIYAAGDVVGGIGTTPVARMEGVVAARNSCGIASEVDYSYIPLSITLHHDVSYVDTGKEGVEGHIPGSGGPNAYWDVLDSETGMTKMSVDLETGEIASIKSISPSSRTVLAYMSKFMKDGYTVHDFENFVEAHPSTDAVYKLIRFFASHEKEGK</sequence>
<reference evidence="4 5" key="2">
    <citation type="journal article" date="2014" name="Int. J. Syst. Evol. Microbiol.">
        <title>Methanobacterium paludis sp. nov. and a novel strain of Methanobacterium lacus isolated from northern peatlands.</title>
        <authorList>
            <person name="Cadillo-Quiroz H."/>
            <person name="Brauer S.L."/>
            <person name="Goodson N."/>
            <person name="Yavitt J.B."/>
            <person name="Zinder S.H."/>
        </authorList>
    </citation>
    <scope>NUCLEOTIDE SEQUENCE [LARGE SCALE GENOMIC DNA]</scope>
    <source>
        <strain evidence="4 5">AL-21</strain>
    </source>
</reference>
<dbReference type="PRINTS" id="PR00368">
    <property type="entry name" value="FADPNR"/>
</dbReference>
<dbReference type="EC" id="1.8.1.4" evidence="4"/>
<dbReference type="InterPro" id="IPR050151">
    <property type="entry name" value="Class-I_Pyr_Nuc-Dis_Oxidored"/>
</dbReference>
<dbReference type="Proteomes" id="UP000007490">
    <property type="component" value="Chromosome"/>
</dbReference>
<dbReference type="InterPro" id="IPR036188">
    <property type="entry name" value="FAD/NAD-bd_sf"/>
</dbReference>
<dbReference type="GO" id="GO:0006103">
    <property type="term" value="P:2-oxoglutarate metabolic process"/>
    <property type="evidence" value="ECO:0007669"/>
    <property type="project" value="TreeGrafter"/>
</dbReference>
<dbReference type="PANTHER" id="PTHR22912">
    <property type="entry name" value="DISULFIDE OXIDOREDUCTASE"/>
    <property type="match status" value="1"/>
</dbReference>
<feature type="domain" description="FAD/NAD(P)-binding" evidence="3">
    <location>
        <begin position="1"/>
        <end position="300"/>
    </location>
</feature>
<name>F0TBK1_METLA</name>
<dbReference type="OrthoDB" id="27922at2157"/>
<dbReference type="InterPro" id="IPR016156">
    <property type="entry name" value="FAD/NAD-linked_Rdtase_dimer_sf"/>
</dbReference>
<dbReference type="STRING" id="877455.Metbo_2051"/>
<organism evidence="4 5">
    <name type="scientific">Methanobacterium lacus (strain AL-21)</name>
    <dbReference type="NCBI Taxonomy" id="877455"/>
    <lineage>
        <taxon>Archaea</taxon>
        <taxon>Methanobacteriati</taxon>
        <taxon>Methanobacteriota</taxon>
        <taxon>Methanomada group</taxon>
        <taxon>Methanobacteria</taxon>
        <taxon>Methanobacteriales</taxon>
        <taxon>Methanobacteriaceae</taxon>
        <taxon>Methanobacterium</taxon>
    </lineage>
</organism>
<dbReference type="Pfam" id="PF07992">
    <property type="entry name" value="Pyr_redox_2"/>
    <property type="match status" value="1"/>
</dbReference>
<dbReference type="PANTHER" id="PTHR22912:SF151">
    <property type="entry name" value="DIHYDROLIPOYL DEHYDROGENASE, MITOCHONDRIAL"/>
    <property type="match status" value="1"/>
</dbReference>
<reference evidence="5" key="1">
    <citation type="submission" date="2011-02" db="EMBL/GenBank/DDBJ databases">
        <title>Complete sequence of Methanobacterium sp. AL-21.</title>
        <authorList>
            <consortium name="US DOE Joint Genome Institute"/>
            <person name="Lucas S."/>
            <person name="Copeland A."/>
            <person name="Lapidus A."/>
            <person name="Cheng J.-F."/>
            <person name="Goodwin L."/>
            <person name="Pitluck S."/>
            <person name="Chertkov O."/>
            <person name="Detter J.C."/>
            <person name="Han C."/>
            <person name="Tapia R."/>
            <person name="Land M."/>
            <person name="Hauser L."/>
            <person name="Kyrpides N."/>
            <person name="Ivanova N."/>
            <person name="Mikhailova N."/>
            <person name="Pagani I."/>
            <person name="Cadillo-Quiroz H."/>
            <person name="Imachi H."/>
            <person name="Zinder S."/>
            <person name="Liu W."/>
            <person name="Woyke T."/>
        </authorList>
    </citation>
    <scope>NUCLEOTIDE SEQUENCE [LARGE SCALE GENOMIC DNA]</scope>
    <source>
        <strain evidence="5">AL-21</strain>
    </source>
</reference>
<keyword evidence="2" id="KW-0274">FAD</keyword>
<dbReference type="InterPro" id="IPR023753">
    <property type="entry name" value="FAD/NAD-binding_dom"/>
</dbReference>
<dbReference type="eggNOG" id="arCOG01068">
    <property type="taxonomic scope" value="Archaea"/>
</dbReference>
<dbReference type="GO" id="GO:0004148">
    <property type="term" value="F:dihydrolipoyl dehydrogenase (NADH) activity"/>
    <property type="evidence" value="ECO:0007669"/>
    <property type="project" value="UniProtKB-EC"/>
</dbReference>
<dbReference type="GeneID" id="10278513"/>
<proteinExistence type="predicted"/>
<evidence type="ECO:0000313" key="4">
    <source>
        <dbReference type="EMBL" id="ADZ10270.1"/>
    </source>
</evidence>
<accession>F0TBK1</accession>
<dbReference type="RefSeq" id="WP_013645621.1">
    <property type="nucleotide sequence ID" value="NC_015216.1"/>
</dbReference>
<keyword evidence="4" id="KW-0560">Oxidoreductase</keyword>
<dbReference type="KEGG" id="mel:Metbo_2051"/>
<protein>
    <submittedName>
        <fullName evidence="4">Dihydrolipoyl dehydrogenase</fullName>
        <ecNumber evidence="4">1.8.1.4</ecNumber>
    </submittedName>
</protein>
<keyword evidence="5" id="KW-1185">Reference proteome</keyword>
<dbReference type="AlphaFoldDB" id="F0TBK1"/>
<keyword evidence="1" id="KW-0285">Flavoprotein</keyword>
<dbReference type="Gene3D" id="3.50.50.60">
    <property type="entry name" value="FAD/NAD(P)-binding domain"/>
    <property type="match status" value="2"/>
</dbReference>
<dbReference type="SUPFAM" id="SSF55424">
    <property type="entry name" value="FAD/NAD-linked reductases, dimerisation (C-terminal) domain"/>
    <property type="match status" value="1"/>
</dbReference>
<dbReference type="PRINTS" id="PR00411">
    <property type="entry name" value="PNDRDTASEI"/>
</dbReference>
<dbReference type="Gene3D" id="3.30.390.30">
    <property type="match status" value="1"/>
</dbReference>
<evidence type="ECO:0000259" key="3">
    <source>
        <dbReference type="Pfam" id="PF07992"/>
    </source>
</evidence>
<dbReference type="EMBL" id="CP002551">
    <property type="protein sequence ID" value="ADZ10270.1"/>
    <property type="molecule type" value="Genomic_DNA"/>
</dbReference>
<gene>
    <name evidence="4" type="ordered locus">Metbo_2051</name>
</gene>
<evidence type="ECO:0000256" key="2">
    <source>
        <dbReference type="ARBA" id="ARBA00022827"/>
    </source>
</evidence>
<evidence type="ECO:0000256" key="1">
    <source>
        <dbReference type="ARBA" id="ARBA00022630"/>
    </source>
</evidence>
<dbReference type="GO" id="GO:0050660">
    <property type="term" value="F:flavin adenine dinucleotide binding"/>
    <property type="evidence" value="ECO:0007669"/>
    <property type="project" value="TreeGrafter"/>
</dbReference>